<dbReference type="InterPro" id="IPR039422">
    <property type="entry name" value="MarR/SlyA-like"/>
</dbReference>
<gene>
    <name evidence="1" type="ORF">J2Z17_003606</name>
</gene>
<proteinExistence type="predicted"/>
<evidence type="ECO:0000313" key="2">
    <source>
        <dbReference type="Proteomes" id="UP000759443"/>
    </source>
</evidence>
<name>A0ABS4E2I6_9HYPH</name>
<keyword evidence="2" id="KW-1185">Reference proteome</keyword>
<dbReference type="SUPFAM" id="SSF46785">
    <property type="entry name" value="Winged helix' DNA-binding domain"/>
    <property type="match status" value="1"/>
</dbReference>
<protein>
    <submittedName>
        <fullName evidence="1">DNA-binding MarR family transcriptional regulator</fullName>
    </submittedName>
</protein>
<keyword evidence="1" id="KW-0238">DNA-binding</keyword>
<accession>A0ABS4E2I6</accession>
<dbReference type="InterPro" id="IPR036388">
    <property type="entry name" value="WH-like_DNA-bd_sf"/>
</dbReference>
<dbReference type="EMBL" id="JAGGJU010000010">
    <property type="protein sequence ID" value="MBP1852151.1"/>
    <property type="molecule type" value="Genomic_DNA"/>
</dbReference>
<evidence type="ECO:0000313" key="1">
    <source>
        <dbReference type="EMBL" id="MBP1852151.1"/>
    </source>
</evidence>
<dbReference type="GO" id="GO:0003677">
    <property type="term" value="F:DNA binding"/>
    <property type="evidence" value="ECO:0007669"/>
    <property type="project" value="UniProtKB-KW"/>
</dbReference>
<dbReference type="Proteomes" id="UP000759443">
    <property type="component" value="Unassembled WGS sequence"/>
</dbReference>
<organism evidence="1 2">
    <name type="scientific">Rhizobium halophytocola</name>
    <dbReference type="NCBI Taxonomy" id="735519"/>
    <lineage>
        <taxon>Bacteria</taxon>
        <taxon>Pseudomonadati</taxon>
        <taxon>Pseudomonadota</taxon>
        <taxon>Alphaproteobacteria</taxon>
        <taxon>Hyphomicrobiales</taxon>
        <taxon>Rhizobiaceae</taxon>
        <taxon>Rhizobium/Agrobacterium group</taxon>
        <taxon>Rhizobium</taxon>
    </lineage>
</organism>
<dbReference type="PANTHER" id="PTHR33164">
    <property type="entry name" value="TRANSCRIPTIONAL REGULATOR, MARR FAMILY"/>
    <property type="match status" value="1"/>
</dbReference>
<dbReference type="InterPro" id="IPR036390">
    <property type="entry name" value="WH_DNA-bd_sf"/>
</dbReference>
<sequence length="138" mass="15365">MPGLLLRRLTQASASLLAEEMHRRGYNLTAAECAALQTINDHPGLDARRLADHVAFDRADTKSAVERIAHAKLIRSVGEGDDLSLFVTNTGSDLLQQVRPILRDMQVLLMDGLNEDEQAAFVRMLRKATRVMPDQSRD</sequence>
<dbReference type="PANTHER" id="PTHR33164:SF95">
    <property type="entry name" value="TRANSCRIPTIONAL REGULATOR"/>
    <property type="match status" value="1"/>
</dbReference>
<comment type="caution">
    <text evidence="1">The sequence shown here is derived from an EMBL/GenBank/DDBJ whole genome shotgun (WGS) entry which is preliminary data.</text>
</comment>
<reference evidence="1 2" key="1">
    <citation type="submission" date="2021-03" db="EMBL/GenBank/DDBJ databases">
        <title>Genomic Encyclopedia of Type Strains, Phase IV (KMG-IV): sequencing the most valuable type-strain genomes for metagenomic binning, comparative biology and taxonomic classification.</title>
        <authorList>
            <person name="Goeker M."/>
        </authorList>
    </citation>
    <scope>NUCLEOTIDE SEQUENCE [LARGE SCALE GENOMIC DNA]</scope>
    <source>
        <strain evidence="1 2">DSM 21600</strain>
    </source>
</reference>
<dbReference type="Gene3D" id="1.10.10.10">
    <property type="entry name" value="Winged helix-like DNA-binding domain superfamily/Winged helix DNA-binding domain"/>
    <property type="match status" value="1"/>
</dbReference>
<dbReference type="RefSeq" id="WP_209946997.1">
    <property type="nucleotide sequence ID" value="NZ_JAGGJU010000010.1"/>
</dbReference>